<dbReference type="Proteomes" id="UP000823941">
    <property type="component" value="Chromosome 25"/>
</dbReference>
<organism evidence="2 3">
    <name type="scientific">Plutella xylostella</name>
    <name type="common">Diamondback moth</name>
    <name type="synonym">Plutella maculipennis</name>
    <dbReference type="NCBI Taxonomy" id="51655"/>
    <lineage>
        <taxon>Eukaryota</taxon>
        <taxon>Metazoa</taxon>
        <taxon>Ecdysozoa</taxon>
        <taxon>Arthropoda</taxon>
        <taxon>Hexapoda</taxon>
        <taxon>Insecta</taxon>
        <taxon>Pterygota</taxon>
        <taxon>Neoptera</taxon>
        <taxon>Endopterygota</taxon>
        <taxon>Lepidoptera</taxon>
        <taxon>Glossata</taxon>
        <taxon>Ditrysia</taxon>
        <taxon>Yponomeutoidea</taxon>
        <taxon>Plutellidae</taxon>
        <taxon>Plutella</taxon>
    </lineage>
</organism>
<gene>
    <name evidence="2" type="ORF">JYU34_019070</name>
</gene>
<proteinExistence type="predicted"/>
<dbReference type="EMBL" id="JAHIBW010000025">
    <property type="protein sequence ID" value="KAG7298249.1"/>
    <property type="molecule type" value="Genomic_DNA"/>
</dbReference>
<evidence type="ECO:0000313" key="2">
    <source>
        <dbReference type="EMBL" id="KAG7298249.1"/>
    </source>
</evidence>
<sequence>MSQKIAGSAPQLTAEPASSRRGAALRRETCPGPLQPCERAVKLTRIAPLNAH</sequence>
<name>A0ABQ7Q0K3_PLUXY</name>
<evidence type="ECO:0000313" key="3">
    <source>
        <dbReference type="Proteomes" id="UP000823941"/>
    </source>
</evidence>
<feature type="region of interest" description="Disordered" evidence="1">
    <location>
        <begin position="1"/>
        <end position="30"/>
    </location>
</feature>
<keyword evidence="3" id="KW-1185">Reference proteome</keyword>
<protein>
    <submittedName>
        <fullName evidence="2">Uncharacterized protein</fullName>
    </submittedName>
</protein>
<comment type="caution">
    <text evidence="2">The sequence shown here is derived from an EMBL/GenBank/DDBJ whole genome shotgun (WGS) entry which is preliminary data.</text>
</comment>
<evidence type="ECO:0000256" key="1">
    <source>
        <dbReference type="SAM" id="MobiDB-lite"/>
    </source>
</evidence>
<reference evidence="2 3" key="1">
    <citation type="submission" date="2021-06" db="EMBL/GenBank/DDBJ databases">
        <title>A haploid diamondback moth (Plutella xylostella L.) genome assembly resolves 31 chromosomes and identifies a diamide resistance mutation.</title>
        <authorList>
            <person name="Ward C.M."/>
            <person name="Perry K.D."/>
            <person name="Baker G."/>
            <person name="Powis K."/>
            <person name="Heckel D.G."/>
            <person name="Baxter S.W."/>
        </authorList>
    </citation>
    <scope>NUCLEOTIDE SEQUENCE [LARGE SCALE GENOMIC DNA]</scope>
    <source>
        <strain evidence="2 3">LV</strain>
        <tissue evidence="2">Single pupa</tissue>
    </source>
</reference>
<accession>A0ABQ7Q0K3</accession>